<evidence type="ECO:0000256" key="9">
    <source>
        <dbReference type="PROSITE-ProRule" id="PRU10141"/>
    </source>
</evidence>
<dbReference type="PANTHER" id="PTHR47634">
    <property type="entry name" value="PROTEIN KINASE DOMAIN-CONTAINING PROTEIN-RELATED"/>
    <property type="match status" value="1"/>
</dbReference>
<sequence>MNTNLHLQVDGGNGSYSSPASIVTEDEEDWEDYIEGGYHPVQIGETYNNGRYTVVRKLGWGHFSTVWLAKDTKLDCHVALKVVKSAPRYTETALDEIKLLQRLITSKIPPSAPVDPQQPQVSPALTHPGRSHVISFLDHFRHKGPNGVHVCMVFEVLGENLLGLIRRHQQTGVPVPVVKQIAKQVLLGLDYMHRCCGVIHTDLKPENILISIPDVEDVIRAELSNSSNQPSLIGVPPSIGRGGNQTPRSESIAIAHSQPLPSPSSSIGSSSSGFGGRISSSASVDKMAFTMSKIDDMSLKEGPGVNGGKGKGKEEGKGQENGKTPGTDATGAPSKKPKPKPQPGPSLLSQQAPTNKKEEPTQNTSAQPPMSLEDKITVKIADLGNATWIEHHFTDDIQTRQYRCPEVILGGKWGPSADIWSLACVLFELITGGDYLFDPASSSRYSKDEDHIAQIMELMGPIPPTVALTGKYSAEFFNRRGELRHIKKMRYWPLDNVLHEKYLFPQAQAELLSNFLSPMLRLDPETRASALECVTIGQNGWLEGVGTVKGQEDVVRRFGIADQRRQQKEQQAKPKKDNASKGGGGMPTLITPGNPDEDGTSGGPIGYILGGVGGTAVLGSIGYAAGGLLPALFGGYIGGLEASLTAGGMKVPKTDKGGGGGQGQVQDAGTASITVEALDAAAQEMQESWGDAMKGVEDHAIPPAPSPKTK</sequence>
<dbReference type="Proteomes" id="UP001437256">
    <property type="component" value="Unassembled WGS sequence"/>
</dbReference>
<feature type="compositionally biased region" description="Low complexity" evidence="10">
    <location>
        <begin position="263"/>
        <end position="278"/>
    </location>
</feature>
<evidence type="ECO:0000256" key="7">
    <source>
        <dbReference type="ARBA" id="ARBA00047899"/>
    </source>
</evidence>
<evidence type="ECO:0000259" key="11">
    <source>
        <dbReference type="PROSITE" id="PS50011"/>
    </source>
</evidence>
<evidence type="ECO:0000256" key="5">
    <source>
        <dbReference type="ARBA" id="ARBA00022777"/>
    </source>
</evidence>
<feature type="binding site" evidence="9">
    <location>
        <position position="81"/>
    </location>
    <ligand>
        <name>ATP</name>
        <dbReference type="ChEBI" id="CHEBI:30616"/>
    </ligand>
</feature>
<dbReference type="CDD" id="cd14136">
    <property type="entry name" value="STKc_SRPK"/>
    <property type="match status" value="1"/>
</dbReference>
<keyword evidence="4 9" id="KW-0547">Nucleotide-binding</keyword>
<evidence type="ECO:0000313" key="12">
    <source>
        <dbReference type="EMBL" id="KAL0066905.1"/>
    </source>
</evidence>
<feature type="region of interest" description="Disordered" evidence="10">
    <location>
        <begin position="295"/>
        <end position="372"/>
    </location>
</feature>
<feature type="region of interest" description="Disordered" evidence="10">
    <location>
        <begin position="562"/>
        <end position="601"/>
    </location>
</feature>
<feature type="domain" description="Protein kinase" evidence="11">
    <location>
        <begin position="52"/>
        <end position="542"/>
    </location>
</feature>
<dbReference type="PROSITE" id="PS00107">
    <property type="entry name" value="PROTEIN_KINASE_ATP"/>
    <property type="match status" value="1"/>
</dbReference>
<protein>
    <recommendedName>
        <fullName evidence="1">non-specific serine/threonine protein kinase</fullName>
        <ecNumber evidence="1">2.7.11.1</ecNumber>
    </recommendedName>
</protein>
<comment type="caution">
    <text evidence="12">The sequence shown here is derived from an EMBL/GenBank/DDBJ whole genome shotgun (WGS) entry which is preliminary data.</text>
</comment>
<dbReference type="PROSITE" id="PS00108">
    <property type="entry name" value="PROTEIN_KINASE_ST"/>
    <property type="match status" value="1"/>
</dbReference>
<feature type="compositionally biased region" description="Basic and acidic residues" evidence="10">
    <location>
        <begin position="311"/>
        <end position="320"/>
    </location>
</feature>
<keyword evidence="13" id="KW-1185">Reference proteome</keyword>
<keyword evidence="5 12" id="KW-0418">Kinase</keyword>
<dbReference type="SMART" id="SM00220">
    <property type="entry name" value="S_TKc"/>
    <property type="match status" value="1"/>
</dbReference>
<dbReference type="SUPFAM" id="SSF56112">
    <property type="entry name" value="Protein kinase-like (PK-like)"/>
    <property type="match status" value="1"/>
</dbReference>
<evidence type="ECO:0000256" key="1">
    <source>
        <dbReference type="ARBA" id="ARBA00012513"/>
    </source>
</evidence>
<dbReference type="GO" id="GO:0004674">
    <property type="term" value="F:protein serine/threonine kinase activity"/>
    <property type="evidence" value="ECO:0007669"/>
    <property type="project" value="UniProtKB-KW"/>
</dbReference>
<dbReference type="PANTHER" id="PTHR47634:SF9">
    <property type="entry name" value="PROTEIN KINASE DOMAIN-CONTAINING PROTEIN-RELATED"/>
    <property type="match status" value="1"/>
</dbReference>
<reference evidence="12 13" key="1">
    <citation type="submission" date="2024-05" db="EMBL/GenBank/DDBJ databases">
        <title>A draft genome resource for the thread blight pathogen Marasmius tenuissimus strain MS-2.</title>
        <authorList>
            <person name="Yulfo-Soto G.E."/>
            <person name="Baruah I.K."/>
            <person name="Amoako-Attah I."/>
            <person name="Bukari Y."/>
            <person name="Meinhardt L.W."/>
            <person name="Bailey B.A."/>
            <person name="Cohen S.P."/>
        </authorList>
    </citation>
    <scope>NUCLEOTIDE SEQUENCE [LARGE SCALE GENOMIC DNA]</scope>
    <source>
        <strain evidence="12 13">MS-2</strain>
    </source>
</reference>
<dbReference type="Gene3D" id="3.30.200.20">
    <property type="entry name" value="Phosphorylase Kinase, domain 1"/>
    <property type="match status" value="1"/>
</dbReference>
<evidence type="ECO:0000256" key="2">
    <source>
        <dbReference type="ARBA" id="ARBA00022527"/>
    </source>
</evidence>
<evidence type="ECO:0000256" key="4">
    <source>
        <dbReference type="ARBA" id="ARBA00022741"/>
    </source>
</evidence>
<proteinExistence type="predicted"/>
<dbReference type="InterPro" id="IPR008271">
    <property type="entry name" value="Ser/Thr_kinase_AS"/>
</dbReference>
<name>A0ABR3A053_9AGAR</name>
<comment type="catalytic activity">
    <reaction evidence="7">
        <text>L-threonyl-[protein] + ATP = O-phospho-L-threonyl-[protein] + ADP + H(+)</text>
        <dbReference type="Rhea" id="RHEA:46608"/>
        <dbReference type="Rhea" id="RHEA-COMP:11060"/>
        <dbReference type="Rhea" id="RHEA-COMP:11605"/>
        <dbReference type="ChEBI" id="CHEBI:15378"/>
        <dbReference type="ChEBI" id="CHEBI:30013"/>
        <dbReference type="ChEBI" id="CHEBI:30616"/>
        <dbReference type="ChEBI" id="CHEBI:61977"/>
        <dbReference type="ChEBI" id="CHEBI:456216"/>
        <dbReference type="EC" id="2.7.11.1"/>
    </reaction>
</comment>
<dbReference type="InterPro" id="IPR011009">
    <property type="entry name" value="Kinase-like_dom_sf"/>
</dbReference>
<dbReference type="EMBL" id="JBBXMP010000031">
    <property type="protein sequence ID" value="KAL0066905.1"/>
    <property type="molecule type" value="Genomic_DNA"/>
</dbReference>
<feature type="region of interest" description="Disordered" evidence="10">
    <location>
        <begin position="687"/>
        <end position="710"/>
    </location>
</feature>
<gene>
    <name evidence="12" type="primary">SKY1_1</name>
    <name evidence="12" type="ORF">AAF712_006100</name>
</gene>
<keyword evidence="3 12" id="KW-0808">Transferase</keyword>
<feature type="region of interest" description="Disordered" evidence="10">
    <location>
        <begin position="227"/>
        <end position="278"/>
    </location>
</feature>
<dbReference type="InterPro" id="IPR051334">
    <property type="entry name" value="SRPK"/>
</dbReference>
<evidence type="ECO:0000256" key="10">
    <source>
        <dbReference type="SAM" id="MobiDB-lite"/>
    </source>
</evidence>
<evidence type="ECO:0000256" key="8">
    <source>
        <dbReference type="ARBA" id="ARBA00048679"/>
    </source>
</evidence>
<comment type="catalytic activity">
    <reaction evidence="8">
        <text>L-seryl-[protein] + ATP = O-phospho-L-seryl-[protein] + ADP + H(+)</text>
        <dbReference type="Rhea" id="RHEA:17989"/>
        <dbReference type="Rhea" id="RHEA-COMP:9863"/>
        <dbReference type="Rhea" id="RHEA-COMP:11604"/>
        <dbReference type="ChEBI" id="CHEBI:15378"/>
        <dbReference type="ChEBI" id="CHEBI:29999"/>
        <dbReference type="ChEBI" id="CHEBI:30616"/>
        <dbReference type="ChEBI" id="CHEBI:83421"/>
        <dbReference type="ChEBI" id="CHEBI:456216"/>
        <dbReference type="EC" id="2.7.11.1"/>
    </reaction>
</comment>
<dbReference type="Gene3D" id="1.10.510.10">
    <property type="entry name" value="Transferase(Phosphotransferase) domain 1"/>
    <property type="match status" value="1"/>
</dbReference>
<feature type="compositionally biased region" description="Basic and acidic residues" evidence="10">
    <location>
        <begin position="562"/>
        <end position="579"/>
    </location>
</feature>
<evidence type="ECO:0000256" key="3">
    <source>
        <dbReference type="ARBA" id="ARBA00022679"/>
    </source>
</evidence>
<evidence type="ECO:0000256" key="6">
    <source>
        <dbReference type="ARBA" id="ARBA00022840"/>
    </source>
</evidence>
<dbReference type="Pfam" id="PF00069">
    <property type="entry name" value="Pkinase"/>
    <property type="match status" value="2"/>
</dbReference>
<dbReference type="InterPro" id="IPR017441">
    <property type="entry name" value="Protein_kinase_ATP_BS"/>
</dbReference>
<evidence type="ECO:0000313" key="13">
    <source>
        <dbReference type="Proteomes" id="UP001437256"/>
    </source>
</evidence>
<keyword evidence="6 9" id="KW-0067">ATP-binding</keyword>
<accession>A0ABR3A053</accession>
<dbReference type="InterPro" id="IPR000719">
    <property type="entry name" value="Prot_kinase_dom"/>
</dbReference>
<organism evidence="12 13">
    <name type="scientific">Marasmius tenuissimus</name>
    <dbReference type="NCBI Taxonomy" id="585030"/>
    <lineage>
        <taxon>Eukaryota</taxon>
        <taxon>Fungi</taxon>
        <taxon>Dikarya</taxon>
        <taxon>Basidiomycota</taxon>
        <taxon>Agaricomycotina</taxon>
        <taxon>Agaricomycetes</taxon>
        <taxon>Agaricomycetidae</taxon>
        <taxon>Agaricales</taxon>
        <taxon>Marasmiineae</taxon>
        <taxon>Marasmiaceae</taxon>
        <taxon>Marasmius</taxon>
    </lineage>
</organism>
<dbReference type="PROSITE" id="PS50011">
    <property type="entry name" value="PROTEIN_KINASE_DOM"/>
    <property type="match status" value="1"/>
</dbReference>
<keyword evidence="2 12" id="KW-0723">Serine/threonine-protein kinase</keyword>
<dbReference type="EC" id="2.7.11.1" evidence="1"/>